<keyword evidence="2" id="KW-1185">Reference proteome</keyword>
<sequence>MNKKILFITLFLTFFITGIIYAKSSFTVLVNDKEVPNNGDYLIKDDKIYINDRALMRDFNINTFYDKEENRLRLYDTNKIKLKARCEMFEEFADLYDPKTADEIAELWAKGIKDRNGVFQYAAYSKVLKNEFKKLIEDRGSWVTGFSSPWVKDYKIEKEELSPSKFKYKIVFEATTSAKDMYIWNAILKVSKEDGKWRITSLVKDFDIV</sequence>
<reference evidence="1 2" key="1">
    <citation type="journal article" date="2015" name="Infect. Genet. Evol.">
        <title>Genomic sequences of six botulinum neurotoxin-producing strains representing three clostridial species illustrate the mobility and diversity of botulinum neurotoxin genes.</title>
        <authorList>
            <person name="Smith T.J."/>
            <person name="Hill K.K."/>
            <person name="Xie G."/>
            <person name="Foley B.T."/>
            <person name="Williamson C.H."/>
            <person name="Foster J.T."/>
            <person name="Johnson S.L."/>
            <person name="Chertkov O."/>
            <person name="Teshima H."/>
            <person name="Gibbons H.S."/>
            <person name="Johnsky L.A."/>
            <person name="Karavis M.A."/>
            <person name="Smith L.A."/>
        </authorList>
    </citation>
    <scope>NUCLEOTIDE SEQUENCE [LARGE SCALE GENOMIC DNA]</scope>
    <source>
        <strain evidence="1 2">CDC 2741</strain>
    </source>
</reference>
<dbReference type="AlphaFoldDB" id="A0A0C1U0Y2"/>
<evidence type="ECO:0000313" key="1">
    <source>
        <dbReference type="EMBL" id="KIE45163.1"/>
    </source>
</evidence>
<comment type="caution">
    <text evidence="1">The sequence shown here is derived from an EMBL/GenBank/DDBJ whole genome shotgun (WGS) entry which is preliminary data.</text>
</comment>
<dbReference type="Proteomes" id="UP000031366">
    <property type="component" value="Unassembled WGS sequence"/>
</dbReference>
<proteinExistence type="predicted"/>
<dbReference type="STRING" id="29341.RSJ17_04290"/>
<name>A0A0C1U0Y2_9CLOT</name>
<evidence type="ECO:0000313" key="2">
    <source>
        <dbReference type="Proteomes" id="UP000031366"/>
    </source>
</evidence>
<dbReference type="EMBL" id="AYSO01000020">
    <property type="protein sequence ID" value="KIE45163.1"/>
    <property type="molecule type" value="Genomic_DNA"/>
</dbReference>
<accession>A0A0C1U0Y2</accession>
<dbReference type="OrthoDB" id="1803673at2"/>
<dbReference type="RefSeq" id="WP_052268258.1">
    <property type="nucleotide sequence ID" value="NZ_AYSO01000020.1"/>
</dbReference>
<organism evidence="1 2">
    <name type="scientific">Clostridium argentinense CDC 2741</name>
    <dbReference type="NCBI Taxonomy" id="1418104"/>
    <lineage>
        <taxon>Bacteria</taxon>
        <taxon>Bacillati</taxon>
        <taxon>Bacillota</taxon>
        <taxon>Clostridia</taxon>
        <taxon>Eubacteriales</taxon>
        <taxon>Clostridiaceae</taxon>
        <taxon>Clostridium</taxon>
    </lineage>
</organism>
<gene>
    <name evidence="1" type="ORF">U732_296</name>
</gene>
<protein>
    <submittedName>
        <fullName evidence="1">Uncharacterized protein</fullName>
    </submittedName>
</protein>